<evidence type="ECO:0000313" key="6">
    <source>
        <dbReference type="Proteomes" id="UP000178636"/>
    </source>
</evidence>
<feature type="region of interest" description="Disordered" evidence="2">
    <location>
        <begin position="361"/>
        <end position="402"/>
    </location>
</feature>
<feature type="region of interest" description="Disordered" evidence="2">
    <location>
        <begin position="148"/>
        <end position="169"/>
    </location>
</feature>
<keyword evidence="1" id="KW-0175">Coiled coil</keyword>
<keyword evidence="4" id="KW-0732">Signal</keyword>
<keyword evidence="3" id="KW-0812">Transmembrane</keyword>
<gene>
    <name evidence="5" type="ORF">A3C93_02200</name>
</gene>
<protein>
    <submittedName>
        <fullName evidence="5">Uncharacterized protein</fullName>
    </submittedName>
</protein>
<evidence type="ECO:0000256" key="2">
    <source>
        <dbReference type="SAM" id="MobiDB-lite"/>
    </source>
</evidence>
<sequence length="402" mass="43199">MTRFNRLASTLFAASLSLSAFFAQPVFAQSDGPEAVVAKIEVLEQREAQLKADIAQLHAEIDAVDAEVAKLVVQASATANELMRDRAANDVDRSTLSEAESMEQLAKDLTELAMAVKLADMQLRLEQLVDYRGMLEAGIATATVQLPRDDTLGGPRKKPKAKDEVRIMPVPPDGVPVKAGTALVVSVAEFTARTPAEGWCAWKRQSQAWKRAHPWEGPTGVWCANSARLGIPCTEAAWKKVPAGTMFLLPAPDVRVHVPQGVEAPKAITLAPTADPQLFSLDLSTPVVTLIEKVVVTATPADKAALASARDDVSRQNIIAALAIIFGFLALLFFIFLQIAWNSLRSKDDVIAEMGSRLDNTPEVAPKPTEGGCCKAAPPPPPNAGAETYEHGCCRHDKPETD</sequence>
<name>A0A1G2DDL5_9BACT</name>
<dbReference type="Proteomes" id="UP000178636">
    <property type="component" value="Unassembled WGS sequence"/>
</dbReference>
<feature type="chain" id="PRO_5009582552" evidence="4">
    <location>
        <begin position="29"/>
        <end position="402"/>
    </location>
</feature>
<feature type="compositionally biased region" description="Basic and acidic residues" evidence="2">
    <location>
        <begin position="388"/>
        <end position="402"/>
    </location>
</feature>
<dbReference type="EMBL" id="MHLO01000029">
    <property type="protein sequence ID" value="OGZ11725.1"/>
    <property type="molecule type" value="Genomic_DNA"/>
</dbReference>
<reference evidence="5 6" key="1">
    <citation type="journal article" date="2016" name="Nat. Commun.">
        <title>Thousands of microbial genomes shed light on interconnected biogeochemical processes in an aquifer system.</title>
        <authorList>
            <person name="Anantharaman K."/>
            <person name="Brown C.T."/>
            <person name="Hug L.A."/>
            <person name="Sharon I."/>
            <person name="Castelle C.J."/>
            <person name="Probst A.J."/>
            <person name="Thomas B.C."/>
            <person name="Singh A."/>
            <person name="Wilkins M.J."/>
            <person name="Karaoz U."/>
            <person name="Brodie E.L."/>
            <person name="Williams K.H."/>
            <person name="Hubbard S.S."/>
            <person name="Banfield J.F."/>
        </authorList>
    </citation>
    <scope>NUCLEOTIDE SEQUENCE [LARGE SCALE GENOMIC DNA]</scope>
</reference>
<feature type="transmembrane region" description="Helical" evidence="3">
    <location>
        <begin position="318"/>
        <end position="337"/>
    </location>
</feature>
<dbReference type="AlphaFoldDB" id="A0A1G2DDL5"/>
<feature type="coiled-coil region" evidence="1">
    <location>
        <begin position="40"/>
        <end position="67"/>
    </location>
</feature>
<organism evidence="5 6">
    <name type="scientific">Candidatus Lloydbacteria bacterium RIFCSPHIGHO2_02_FULL_54_17</name>
    <dbReference type="NCBI Taxonomy" id="1798664"/>
    <lineage>
        <taxon>Bacteria</taxon>
        <taxon>Candidatus Lloydiibacteriota</taxon>
    </lineage>
</organism>
<comment type="caution">
    <text evidence="5">The sequence shown here is derived from an EMBL/GenBank/DDBJ whole genome shotgun (WGS) entry which is preliminary data.</text>
</comment>
<keyword evidence="3" id="KW-1133">Transmembrane helix</keyword>
<keyword evidence="3" id="KW-0472">Membrane</keyword>
<proteinExistence type="predicted"/>
<evidence type="ECO:0000313" key="5">
    <source>
        <dbReference type="EMBL" id="OGZ11725.1"/>
    </source>
</evidence>
<evidence type="ECO:0000256" key="4">
    <source>
        <dbReference type="SAM" id="SignalP"/>
    </source>
</evidence>
<accession>A0A1G2DDL5</accession>
<evidence type="ECO:0000256" key="3">
    <source>
        <dbReference type="SAM" id="Phobius"/>
    </source>
</evidence>
<evidence type="ECO:0000256" key="1">
    <source>
        <dbReference type="SAM" id="Coils"/>
    </source>
</evidence>
<feature type="signal peptide" evidence="4">
    <location>
        <begin position="1"/>
        <end position="28"/>
    </location>
</feature>